<dbReference type="GO" id="GO:0005506">
    <property type="term" value="F:iron ion binding"/>
    <property type="evidence" value="ECO:0007669"/>
    <property type="project" value="TreeGrafter"/>
</dbReference>
<dbReference type="GO" id="GO:0005739">
    <property type="term" value="C:mitochondrion"/>
    <property type="evidence" value="ECO:0007669"/>
    <property type="project" value="TreeGrafter"/>
</dbReference>
<dbReference type="PANTHER" id="PTHR43011">
    <property type="entry name" value="IRON-SULFUR CLUSTER ASSEMBLY 2 HOMOLOG, MITOCHONDRIAL"/>
    <property type="match status" value="1"/>
</dbReference>
<dbReference type="GO" id="GO:0051537">
    <property type="term" value="F:2 iron, 2 sulfur cluster binding"/>
    <property type="evidence" value="ECO:0007669"/>
    <property type="project" value="TreeGrafter"/>
</dbReference>
<dbReference type="EMBL" id="AZHD01000007">
    <property type="protein sequence ID" value="OAA61913.1"/>
    <property type="molecule type" value="Genomic_DNA"/>
</dbReference>
<dbReference type="GO" id="GO:0051539">
    <property type="term" value="F:4 iron, 4 sulfur cluster binding"/>
    <property type="evidence" value="ECO:0007669"/>
    <property type="project" value="TreeGrafter"/>
</dbReference>
<comment type="similarity">
    <text evidence="1">Belongs to the HesB/IscA family.</text>
</comment>
<dbReference type="AlphaFoldDB" id="A0A167UU46"/>
<protein>
    <submittedName>
        <fullName evidence="3">Iron-sulfur cluster assembly accessory protein</fullName>
    </submittedName>
</protein>
<dbReference type="STRING" id="1081102.A0A167UU46"/>
<gene>
    <name evidence="3" type="ORF">SPI_04772</name>
</gene>
<dbReference type="Proteomes" id="UP000076874">
    <property type="component" value="Unassembled WGS sequence"/>
</dbReference>
<organism evidence="3 4">
    <name type="scientific">Niveomyces insectorum RCEF 264</name>
    <dbReference type="NCBI Taxonomy" id="1081102"/>
    <lineage>
        <taxon>Eukaryota</taxon>
        <taxon>Fungi</taxon>
        <taxon>Dikarya</taxon>
        <taxon>Ascomycota</taxon>
        <taxon>Pezizomycotina</taxon>
        <taxon>Sordariomycetes</taxon>
        <taxon>Hypocreomycetidae</taxon>
        <taxon>Hypocreales</taxon>
        <taxon>Cordycipitaceae</taxon>
        <taxon>Niveomyces</taxon>
    </lineage>
</organism>
<evidence type="ECO:0000313" key="3">
    <source>
        <dbReference type="EMBL" id="OAA61913.1"/>
    </source>
</evidence>
<dbReference type="InterPro" id="IPR035903">
    <property type="entry name" value="HesB-like_dom_sf"/>
</dbReference>
<accession>A0A167UU46</accession>
<dbReference type="PANTHER" id="PTHR43011:SF1">
    <property type="entry name" value="IRON-SULFUR CLUSTER ASSEMBLY 2 HOMOLOG, MITOCHONDRIAL"/>
    <property type="match status" value="1"/>
</dbReference>
<feature type="region of interest" description="Disordered" evidence="2">
    <location>
        <begin position="192"/>
        <end position="214"/>
    </location>
</feature>
<dbReference type="GO" id="GO:0016226">
    <property type="term" value="P:iron-sulfur cluster assembly"/>
    <property type="evidence" value="ECO:0007669"/>
    <property type="project" value="TreeGrafter"/>
</dbReference>
<feature type="region of interest" description="Disordered" evidence="2">
    <location>
        <begin position="62"/>
        <end position="81"/>
    </location>
</feature>
<evidence type="ECO:0000313" key="4">
    <source>
        <dbReference type="Proteomes" id="UP000076874"/>
    </source>
</evidence>
<sequence>MASVARCSRSAATSSAAVKRHVRCAGPMALRVSVHAPVLDFLLPSLLPRTYERVVSTTSGQGAARAAKILSGPGPEPEPGRMQMRAQAHKQRHPSELPRNDLFAWTTNSVLQKRLFSTTQRRAKTRTILNPQTNEDGNEMVLEITSRAAKRLAKVMEKDGNPRLALRIAVESGGCHGFQYIMRLVTLPEKLPEPNPAATAPDAYGAEAESDGDSGAAIRADDTIFAYVAEEGEDVAGGPAGATDPLSAPKIILDTPSLELLNGSKVDFSMELIGSQFKIVDNPAATSSCGCGTSFDIKI</sequence>
<reference evidence="3 4" key="1">
    <citation type="journal article" date="2016" name="Genome Biol. Evol.">
        <title>Divergent and convergent evolution of fungal pathogenicity.</title>
        <authorList>
            <person name="Shang Y."/>
            <person name="Xiao G."/>
            <person name="Zheng P."/>
            <person name="Cen K."/>
            <person name="Zhan S."/>
            <person name="Wang C."/>
        </authorList>
    </citation>
    <scope>NUCLEOTIDE SEQUENCE [LARGE SCALE GENOMIC DNA]</scope>
    <source>
        <strain evidence="3 4">RCEF 264</strain>
    </source>
</reference>
<name>A0A167UU46_9HYPO</name>
<evidence type="ECO:0000256" key="2">
    <source>
        <dbReference type="SAM" id="MobiDB-lite"/>
    </source>
</evidence>
<evidence type="ECO:0000256" key="1">
    <source>
        <dbReference type="ARBA" id="ARBA00006718"/>
    </source>
</evidence>
<keyword evidence="4" id="KW-1185">Reference proteome</keyword>
<proteinExistence type="inferred from homology"/>
<dbReference type="OrthoDB" id="1938621at2759"/>
<dbReference type="Gene3D" id="2.60.300.12">
    <property type="entry name" value="HesB-like domain"/>
    <property type="match status" value="1"/>
</dbReference>
<dbReference type="SUPFAM" id="SSF89360">
    <property type="entry name" value="HesB-like domain"/>
    <property type="match status" value="1"/>
</dbReference>
<comment type="caution">
    <text evidence="3">The sequence shown here is derived from an EMBL/GenBank/DDBJ whole genome shotgun (WGS) entry which is preliminary data.</text>
</comment>